<dbReference type="PaxDb" id="3218-PP1S219_65V6.1"/>
<dbReference type="InterPro" id="IPR045198">
    <property type="entry name" value="CNBL1-10"/>
</dbReference>
<evidence type="ECO:0000313" key="4">
    <source>
        <dbReference type="Proteomes" id="UP000006727"/>
    </source>
</evidence>
<protein>
    <submittedName>
        <fullName evidence="2 3">Uncharacterized protein</fullName>
    </submittedName>
</protein>
<keyword evidence="4" id="KW-1185">Reference proteome</keyword>
<proteinExistence type="predicted"/>
<gene>
    <name evidence="2" type="ORF">PHYPA_006185</name>
</gene>
<dbReference type="Gramene" id="Pp3c4_14000V3.1">
    <property type="protein sequence ID" value="Pp3c4_14000V3.1"/>
    <property type="gene ID" value="Pp3c4_14000"/>
</dbReference>
<evidence type="ECO:0000313" key="2">
    <source>
        <dbReference type="EMBL" id="PNR55289.1"/>
    </source>
</evidence>
<dbReference type="InParanoid" id="A0A2K1KND5"/>
<dbReference type="Proteomes" id="UP000006727">
    <property type="component" value="Chromosome 4"/>
</dbReference>
<dbReference type="GO" id="GO:0019722">
    <property type="term" value="P:calcium-mediated signaling"/>
    <property type="evidence" value="ECO:0007669"/>
    <property type="project" value="InterPro"/>
</dbReference>
<name>A0A2K1KND5_PHYPA</name>
<keyword evidence="1" id="KW-0677">Repeat</keyword>
<dbReference type="SUPFAM" id="SSF47473">
    <property type="entry name" value="EF-hand"/>
    <property type="match status" value="1"/>
</dbReference>
<evidence type="ECO:0000313" key="3">
    <source>
        <dbReference type="EnsemblPlants" id="Pp3c4_14000V3.1"/>
    </source>
</evidence>
<dbReference type="GO" id="GO:0019900">
    <property type="term" value="F:kinase binding"/>
    <property type="evidence" value="ECO:0007669"/>
    <property type="project" value="InterPro"/>
</dbReference>
<reference evidence="3" key="3">
    <citation type="submission" date="2020-12" db="UniProtKB">
        <authorList>
            <consortium name="EnsemblPlants"/>
        </authorList>
    </citation>
    <scope>IDENTIFICATION</scope>
</reference>
<reference evidence="2 4" key="2">
    <citation type="journal article" date="2018" name="Plant J.">
        <title>The Physcomitrella patens chromosome-scale assembly reveals moss genome structure and evolution.</title>
        <authorList>
            <person name="Lang D."/>
            <person name="Ullrich K.K."/>
            <person name="Murat F."/>
            <person name="Fuchs J."/>
            <person name="Jenkins J."/>
            <person name="Haas F.B."/>
            <person name="Piednoel M."/>
            <person name="Gundlach H."/>
            <person name="Van Bel M."/>
            <person name="Meyberg R."/>
            <person name="Vives C."/>
            <person name="Morata J."/>
            <person name="Symeonidi A."/>
            <person name="Hiss M."/>
            <person name="Muchero W."/>
            <person name="Kamisugi Y."/>
            <person name="Saleh O."/>
            <person name="Blanc G."/>
            <person name="Decker E.L."/>
            <person name="van Gessel N."/>
            <person name="Grimwood J."/>
            <person name="Hayes R.D."/>
            <person name="Graham S.W."/>
            <person name="Gunter L.E."/>
            <person name="McDaniel S.F."/>
            <person name="Hoernstein S.N.W."/>
            <person name="Larsson A."/>
            <person name="Li F.W."/>
            <person name="Perroud P.F."/>
            <person name="Phillips J."/>
            <person name="Ranjan P."/>
            <person name="Rokshar D.S."/>
            <person name="Rothfels C.J."/>
            <person name="Schneider L."/>
            <person name="Shu S."/>
            <person name="Stevenson D.W."/>
            <person name="Thummler F."/>
            <person name="Tillich M."/>
            <person name="Villarreal Aguilar J.C."/>
            <person name="Widiez T."/>
            <person name="Wong G.K."/>
            <person name="Wymore A."/>
            <person name="Zhang Y."/>
            <person name="Zimmer A.D."/>
            <person name="Quatrano R.S."/>
            <person name="Mayer K.F.X."/>
            <person name="Goodstein D."/>
            <person name="Casacuberta J.M."/>
            <person name="Vandepoele K."/>
            <person name="Reski R."/>
            <person name="Cuming A.C."/>
            <person name="Tuskan G.A."/>
            <person name="Maumus F."/>
            <person name="Salse J."/>
            <person name="Schmutz J."/>
            <person name="Rensing S.A."/>
        </authorList>
    </citation>
    <scope>NUCLEOTIDE SEQUENCE [LARGE SCALE GENOMIC DNA]</scope>
    <source>
        <strain evidence="3 4">cv. Gransden 2004</strain>
    </source>
</reference>
<dbReference type="GO" id="GO:0005509">
    <property type="term" value="F:calcium ion binding"/>
    <property type="evidence" value="ECO:0007669"/>
    <property type="project" value="InterPro"/>
</dbReference>
<sequence>MLLAGNVESSVYRRGCGWGGGGGLLLSSSDKPPGYEESSVLAKETMFRVCKVDTKSNCNLVGRSTQTGYIERKEVKGMLGSILCKSTLVLVPDIIKITLDMTFAEAGKKVAGYVDEEELERLVQHHRGLMQNMVLP</sequence>
<dbReference type="PANTHER" id="PTHR23056:SF44">
    <property type="entry name" value="CALCINEURIN B-LIKE PROTEIN 1"/>
    <property type="match status" value="1"/>
</dbReference>
<dbReference type="EnsemblPlants" id="Pp3c4_14000V3.1">
    <property type="protein sequence ID" value="Pp3c4_14000V3.1"/>
    <property type="gene ID" value="Pp3c4_14000"/>
</dbReference>
<dbReference type="InterPro" id="IPR011992">
    <property type="entry name" value="EF-hand-dom_pair"/>
</dbReference>
<dbReference type="AlphaFoldDB" id="A0A2K1KND5"/>
<dbReference type="EMBL" id="ABEU02000004">
    <property type="protein sequence ID" value="PNR55289.1"/>
    <property type="molecule type" value="Genomic_DNA"/>
</dbReference>
<dbReference type="Gene3D" id="1.10.238.10">
    <property type="entry name" value="EF-hand"/>
    <property type="match status" value="1"/>
</dbReference>
<evidence type="ECO:0000256" key="1">
    <source>
        <dbReference type="ARBA" id="ARBA00022737"/>
    </source>
</evidence>
<reference evidence="2 4" key="1">
    <citation type="journal article" date="2008" name="Science">
        <title>The Physcomitrella genome reveals evolutionary insights into the conquest of land by plants.</title>
        <authorList>
            <person name="Rensing S."/>
            <person name="Lang D."/>
            <person name="Zimmer A."/>
            <person name="Terry A."/>
            <person name="Salamov A."/>
            <person name="Shapiro H."/>
            <person name="Nishiyama T."/>
            <person name="Perroud P.-F."/>
            <person name="Lindquist E."/>
            <person name="Kamisugi Y."/>
            <person name="Tanahashi T."/>
            <person name="Sakakibara K."/>
            <person name="Fujita T."/>
            <person name="Oishi K."/>
            <person name="Shin-I T."/>
            <person name="Kuroki Y."/>
            <person name="Toyoda A."/>
            <person name="Suzuki Y."/>
            <person name="Hashimoto A."/>
            <person name="Yamaguchi K."/>
            <person name="Sugano A."/>
            <person name="Kohara Y."/>
            <person name="Fujiyama A."/>
            <person name="Anterola A."/>
            <person name="Aoki S."/>
            <person name="Ashton N."/>
            <person name="Barbazuk W.B."/>
            <person name="Barker E."/>
            <person name="Bennetzen J."/>
            <person name="Bezanilla M."/>
            <person name="Blankenship R."/>
            <person name="Cho S.H."/>
            <person name="Dutcher S."/>
            <person name="Estelle M."/>
            <person name="Fawcett J.A."/>
            <person name="Gundlach H."/>
            <person name="Hanada K."/>
            <person name="Heyl A."/>
            <person name="Hicks K.A."/>
            <person name="Hugh J."/>
            <person name="Lohr M."/>
            <person name="Mayer K."/>
            <person name="Melkozernov A."/>
            <person name="Murata T."/>
            <person name="Nelson D."/>
            <person name="Pils B."/>
            <person name="Prigge M."/>
            <person name="Reiss B."/>
            <person name="Renner T."/>
            <person name="Rombauts S."/>
            <person name="Rushton P."/>
            <person name="Sanderfoot A."/>
            <person name="Schween G."/>
            <person name="Shiu S.-H."/>
            <person name="Stueber K."/>
            <person name="Theodoulou F.L."/>
            <person name="Tu H."/>
            <person name="Van de Peer Y."/>
            <person name="Verrier P.J."/>
            <person name="Waters E."/>
            <person name="Wood A."/>
            <person name="Yang L."/>
            <person name="Cove D."/>
            <person name="Cuming A."/>
            <person name="Hasebe M."/>
            <person name="Lucas S."/>
            <person name="Mishler D.B."/>
            <person name="Reski R."/>
            <person name="Grigoriev I."/>
            <person name="Quatrano R.S."/>
            <person name="Boore J.L."/>
        </authorList>
    </citation>
    <scope>NUCLEOTIDE SEQUENCE [LARGE SCALE GENOMIC DNA]</scope>
    <source>
        <strain evidence="3 4">cv. Gransden 2004</strain>
    </source>
</reference>
<accession>A0A2K1KND5</accession>
<dbReference type="STRING" id="3218.A0A2K1KND5"/>
<organism evidence="2">
    <name type="scientific">Physcomitrium patens</name>
    <name type="common">Spreading-leaved earth moss</name>
    <name type="synonym">Physcomitrella patens</name>
    <dbReference type="NCBI Taxonomy" id="3218"/>
    <lineage>
        <taxon>Eukaryota</taxon>
        <taxon>Viridiplantae</taxon>
        <taxon>Streptophyta</taxon>
        <taxon>Embryophyta</taxon>
        <taxon>Bryophyta</taxon>
        <taxon>Bryophytina</taxon>
        <taxon>Bryopsida</taxon>
        <taxon>Funariidae</taxon>
        <taxon>Funariales</taxon>
        <taxon>Funariaceae</taxon>
        <taxon>Physcomitrium</taxon>
    </lineage>
</organism>
<dbReference type="PANTHER" id="PTHR23056">
    <property type="entry name" value="CALCINEURIN B"/>
    <property type="match status" value="1"/>
</dbReference>